<accession>A0AAD4KIT1</accession>
<name>A0AAD4KIT1_9EURO</name>
<sequence>MFGSQFITIMLHLSYGLLICVKCRLFPFFRAEHASFLARGDDEEIGRESVAYCFVSFRFYLFVLKYCCQTENS</sequence>
<comment type="caution">
    <text evidence="1">The sequence shown here is derived from an EMBL/GenBank/DDBJ whole genome shotgun (WGS) entry which is preliminary data.</text>
</comment>
<protein>
    <submittedName>
        <fullName evidence="1">Uncharacterized protein</fullName>
    </submittedName>
</protein>
<organism evidence="1 2">
    <name type="scientific">Talaromyces proteolyticus</name>
    <dbReference type="NCBI Taxonomy" id="1131652"/>
    <lineage>
        <taxon>Eukaryota</taxon>
        <taxon>Fungi</taxon>
        <taxon>Dikarya</taxon>
        <taxon>Ascomycota</taxon>
        <taxon>Pezizomycotina</taxon>
        <taxon>Eurotiomycetes</taxon>
        <taxon>Eurotiomycetidae</taxon>
        <taxon>Eurotiales</taxon>
        <taxon>Trichocomaceae</taxon>
        <taxon>Talaromyces</taxon>
        <taxon>Talaromyces sect. Bacilispori</taxon>
    </lineage>
</organism>
<dbReference type="GeneID" id="70252664"/>
<reference evidence="1" key="1">
    <citation type="submission" date="2021-12" db="EMBL/GenBank/DDBJ databases">
        <title>Convergent genome expansion in fungi linked to evolution of root-endophyte symbiosis.</title>
        <authorList>
            <consortium name="DOE Joint Genome Institute"/>
            <person name="Ke Y.-H."/>
            <person name="Bonito G."/>
            <person name="Liao H.-L."/>
            <person name="Looney B."/>
            <person name="Rojas-Flechas A."/>
            <person name="Nash J."/>
            <person name="Hameed K."/>
            <person name="Schadt C."/>
            <person name="Martin F."/>
            <person name="Crous P.W."/>
            <person name="Miettinen O."/>
            <person name="Magnuson J.K."/>
            <person name="Labbe J."/>
            <person name="Jacobson D."/>
            <person name="Doktycz M.J."/>
            <person name="Veneault-Fourrey C."/>
            <person name="Kuo A."/>
            <person name="Mondo S."/>
            <person name="Calhoun S."/>
            <person name="Riley R."/>
            <person name="Ohm R."/>
            <person name="LaButti K."/>
            <person name="Andreopoulos B."/>
            <person name="Pangilinan J."/>
            <person name="Nolan M."/>
            <person name="Tritt A."/>
            <person name="Clum A."/>
            <person name="Lipzen A."/>
            <person name="Daum C."/>
            <person name="Barry K."/>
            <person name="Grigoriev I.V."/>
            <person name="Vilgalys R."/>
        </authorList>
    </citation>
    <scope>NUCLEOTIDE SEQUENCE</scope>
    <source>
        <strain evidence="1">PMI_201</strain>
    </source>
</reference>
<dbReference type="AlphaFoldDB" id="A0AAD4KIT1"/>
<proteinExistence type="predicted"/>
<evidence type="ECO:0000313" key="2">
    <source>
        <dbReference type="Proteomes" id="UP001201262"/>
    </source>
</evidence>
<dbReference type="RefSeq" id="XP_046067400.1">
    <property type="nucleotide sequence ID" value="XM_046222377.1"/>
</dbReference>
<keyword evidence="2" id="KW-1185">Reference proteome</keyword>
<gene>
    <name evidence="1" type="ORF">BGW36DRAFT_50134</name>
</gene>
<evidence type="ECO:0000313" key="1">
    <source>
        <dbReference type="EMBL" id="KAH8691308.1"/>
    </source>
</evidence>
<dbReference type="Proteomes" id="UP001201262">
    <property type="component" value="Unassembled WGS sequence"/>
</dbReference>
<dbReference type="EMBL" id="JAJTJA010000012">
    <property type="protein sequence ID" value="KAH8691308.1"/>
    <property type="molecule type" value="Genomic_DNA"/>
</dbReference>